<dbReference type="GO" id="GO:0017005">
    <property type="term" value="F:3'-tyrosyl-DNA phosphodiesterase activity"/>
    <property type="evidence" value="ECO:0007669"/>
    <property type="project" value="TreeGrafter"/>
</dbReference>
<dbReference type="InterPro" id="IPR001736">
    <property type="entry name" value="PLipase_D/transphosphatidylase"/>
</dbReference>
<feature type="binding site" evidence="2">
    <location>
        <position position="476"/>
    </location>
    <ligand>
        <name>substrate</name>
    </ligand>
</feature>
<dbReference type="GO" id="GO:0005634">
    <property type="term" value="C:nucleus"/>
    <property type="evidence" value="ECO:0007669"/>
    <property type="project" value="InterPro"/>
</dbReference>
<dbReference type="EMBL" id="JAULSU010000003">
    <property type="protein sequence ID" value="KAK0623083.1"/>
    <property type="molecule type" value="Genomic_DNA"/>
</dbReference>
<evidence type="ECO:0000313" key="7">
    <source>
        <dbReference type="Proteomes" id="UP001175000"/>
    </source>
</evidence>
<dbReference type="Gene3D" id="3.30.870.10">
    <property type="entry name" value="Endonuclease Chain A"/>
    <property type="match status" value="2"/>
</dbReference>
<feature type="active site" description="Proton donor/acceptor" evidence="1">
    <location>
        <position position="474"/>
    </location>
</feature>
<feature type="active site" description="Nucleophile" evidence="1">
    <location>
        <position position="233"/>
    </location>
</feature>
<comment type="caution">
    <text evidence="6">The sequence shown here is derived from an EMBL/GenBank/DDBJ whole genome shotgun (WGS) entry which is preliminary data.</text>
</comment>
<evidence type="ECO:0000259" key="5">
    <source>
        <dbReference type="PROSITE" id="PS50035"/>
    </source>
</evidence>
<feature type="site" description="Interaction with DNA" evidence="3">
    <location>
        <position position="502"/>
    </location>
</feature>
<dbReference type="GO" id="GO:0006281">
    <property type="term" value="P:DNA repair"/>
    <property type="evidence" value="ECO:0007669"/>
    <property type="project" value="InterPro"/>
</dbReference>
<dbReference type="PANTHER" id="PTHR12415:SF4">
    <property type="entry name" value="TYROSYL-DNA PHOSPHODIESTERASE DOMAIN-CONTAINING PROTEIN"/>
    <property type="match status" value="1"/>
</dbReference>
<dbReference type="PROSITE" id="PS50035">
    <property type="entry name" value="PLD"/>
    <property type="match status" value="1"/>
</dbReference>
<dbReference type="SUPFAM" id="SSF56024">
    <property type="entry name" value="Phospholipase D/nuclease"/>
    <property type="match status" value="2"/>
</dbReference>
<feature type="region of interest" description="Disordered" evidence="4">
    <location>
        <begin position="86"/>
        <end position="115"/>
    </location>
</feature>
<dbReference type="PANTHER" id="PTHR12415">
    <property type="entry name" value="TYROSYL-DNA PHOSPHODIESTERASE 1"/>
    <property type="match status" value="1"/>
</dbReference>
<dbReference type="CDD" id="cd09122">
    <property type="entry name" value="PLDc_Tdp1_1"/>
    <property type="match status" value="1"/>
</dbReference>
<evidence type="ECO:0000256" key="2">
    <source>
        <dbReference type="PIRSR" id="PIRSR610347-2"/>
    </source>
</evidence>
<gene>
    <name evidence="6" type="ORF">B0T14DRAFT_163736</name>
</gene>
<feature type="binding site" evidence="2">
    <location>
        <position position="235"/>
    </location>
    <ligand>
        <name>substrate</name>
    </ligand>
</feature>
<dbReference type="Proteomes" id="UP001175000">
    <property type="component" value="Unassembled WGS sequence"/>
</dbReference>
<protein>
    <submittedName>
        <fullName evidence="6">Tyrosyl-DNA phosphodiesterase-domain-containing protein</fullName>
    </submittedName>
</protein>
<dbReference type="AlphaFoldDB" id="A0AA39WWT2"/>
<evidence type="ECO:0000313" key="6">
    <source>
        <dbReference type="EMBL" id="KAK0623083.1"/>
    </source>
</evidence>
<dbReference type="GO" id="GO:0003690">
    <property type="term" value="F:double-stranded DNA binding"/>
    <property type="evidence" value="ECO:0007669"/>
    <property type="project" value="TreeGrafter"/>
</dbReference>
<sequence length="583" mass="64998">MAENWAADINGDEGEDEALRIAIALSLGQDPTSASIDLTQDEPTPEKTPEPARNEVLASAPAPMSSLSALGLDRKKMEEERLARANKRKAAELDSTAAETVRPQQRQKMSEHVPERQTAIRGGLITTSEPSTAPLLPFPKGVVRKTWVYGQPRLGDDIKIEEVLQKDKLEIAVLSSFQWDEQWMLSKIDIDRTKMYLVAFANNEAQKEEIRNNVPQNRIRFCFPKMSGPGSMHSKLQLLKYSNYLRIAVPTGNLIPYDWGETGVMENMVFIIDLPIFETDEQRKAQKLTLFAEDLFYFLSAQGLDEKLISSLQKYDFSETSRYGFVHSIAGSHSSEESWRRTGYCGLGRAVSALGLASEREIELDIVTASIGAVTYDLLRGLYFACQGDSGLKEYQLRTAGRKGKSISGGCNDTEMLDKHIRVYFPSLQTVKESRRGKDGAGTICFTSKWWSAESFPRKILWDCQSTRMGVLMHSKLMFIRQSGSGSGRNKNFAYVGSANLSESAWGRLVKERGTGNPKLTCRNWECGVVMEAPSRPKKAASNDSSTSSVEDMGVFAGQVPLPMKIPSTPLDQDRTPWFYMDG</sequence>
<accession>A0AA39WWT2</accession>
<feature type="region of interest" description="Disordered" evidence="4">
    <location>
        <begin position="29"/>
        <end position="74"/>
    </location>
</feature>
<feature type="compositionally biased region" description="Polar residues" evidence="4">
    <location>
        <begin position="29"/>
        <end position="42"/>
    </location>
</feature>
<feature type="compositionally biased region" description="Basic and acidic residues" evidence="4">
    <location>
        <begin position="44"/>
        <end position="53"/>
    </location>
</feature>
<dbReference type="InterPro" id="IPR010347">
    <property type="entry name" value="Tdp1"/>
</dbReference>
<dbReference type="GO" id="GO:0003697">
    <property type="term" value="F:single-stranded DNA binding"/>
    <property type="evidence" value="ECO:0007669"/>
    <property type="project" value="TreeGrafter"/>
</dbReference>
<feature type="compositionally biased region" description="Low complexity" evidence="4">
    <location>
        <begin position="57"/>
        <end position="71"/>
    </location>
</feature>
<feature type="domain" description="PLD phosphodiesterase" evidence="5">
    <location>
        <begin position="469"/>
        <end position="505"/>
    </location>
</feature>
<reference evidence="6" key="1">
    <citation type="submission" date="2023-06" db="EMBL/GenBank/DDBJ databases">
        <title>Genome-scale phylogeny and comparative genomics of the fungal order Sordariales.</title>
        <authorList>
            <consortium name="Lawrence Berkeley National Laboratory"/>
            <person name="Hensen N."/>
            <person name="Bonometti L."/>
            <person name="Westerberg I."/>
            <person name="Brannstrom I.O."/>
            <person name="Guillou S."/>
            <person name="Cros-Aarteil S."/>
            <person name="Calhoun S."/>
            <person name="Haridas S."/>
            <person name="Kuo A."/>
            <person name="Mondo S."/>
            <person name="Pangilinan J."/>
            <person name="Riley R."/>
            <person name="Labutti K."/>
            <person name="Andreopoulos B."/>
            <person name="Lipzen A."/>
            <person name="Chen C."/>
            <person name="Yanf M."/>
            <person name="Daum C."/>
            <person name="Ng V."/>
            <person name="Clum A."/>
            <person name="Steindorff A."/>
            <person name="Ohm R."/>
            <person name="Martin F."/>
            <person name="Silar P."/>
            <person name="Natvig D."/>
            <person name="Lalanne C."/>
            <person name="Gautier V."/>
            <person name="Ament-Velasquez S.L."/>
            <person name="Kruys A."/>
            <person name="Hutchinson M.I."/>
            <person name="Powell A.J."/>
            <person name="Barry K."/>
            <person name="Miller A.N."/>
            <person name="Grigoriev I.V."/>
            <person name="Debuchy R."/>
            <person name="Gladieux P."/>
            <person name="Thoren M.H."/>
            <person name="Johannesson H."/>
        </authorList>
    </citation>
    <scope>NUCLEOTIDE SEQUENCE</scope>
    <source>
        <strain evidence="6">CBS 606.72</strain>
    </source>
</reference>
<keyword evidence="7" id="KW-1185">Reference proteome</keyword>
<evidence type="ECO:0000256" key="4">
    <source>
        <dbReference type="SAM" id="MobiDB-lite"/>
    </source>
</evidence>
<evidence type="ECO:0000256" key="1">
    <source>
        <dbReference type="PIRSR" id="PIRSR610347-1"/>
    </source>
</evidence>
<dbReference type="Pfam" id="PF06087">
    <property type="entry name" value="Tyr-DNA_phospho"/>
    <property type="match status" value="1"/>
</dbReference>
<evidence type="ECO:0000256" key="3">
    <source>
        <dbReference type="PIRSR" id="PIRSR610347-3"/>
    </source>
</evidence>
<name>A0AA39WWT2_9PEZI</name>
<organism evidence="6 7">
    <name type="scientific">Immersiella caudata</name>
    <dbReference type="NCBI Taxonomy" id="314043"/>
    <lineage>
        <taxon>Eukaryota</taxon>
        <taxon>Fungi</taxon>
        <taxon>Dikarya</taxon>
        <taxon>Ascomycota</taxon>
        <taxon>Pezizomycotina</taxon>
        <taxon>Sordariomycetes</taxon>
        <taxon>Sordariomycetidae</taxon>
        <taxon>Sordariales</taxon>
        <taxon>Lasiosphaeriaceae</taxon>
        <taxon>Immersiella</taxon>
    </lineage>
</organism>
<proteinExistence type="predicted"/>